<organism evidence="1 2">
    <name type="scientific">Rhodobacter maris</name>
    <dbReference type="NCBI Taxonomy" id="446682"/>
    <lineage>
        <taxon>Bacteria</taxon>
        <taxon>Pseudomonadati</taxon>
        <taxon>Pseudomonadota</taxon>
        <taxon>Alphaproteobacteria</taxon>
        <taxon>Rhodobacterales</taxon>
        <taxon>Rhodobacter group</taxon>
        <taxon>Rhodobacter</taxon>
    </lineage>
</organism>
<dbReference type="Proteomes" id="UP000219111">
    <property type="component" value="Unassembled WGS sequence"/>
</dbReference>
<reference evidence="2" key="1">
    <citation type="submission" date="2017-08" db="EMBL/GenBank/DDBJ databases">
        <authorList>
            <person name="Varghese N."/>
            <person name="Submissions S."/>
        </authorList>
    </citation>
    <scope>NUCLEOTIDE SEQUENCE [LARGE SCALE GENOMIC DNA]</scope>
    <source>
        <strain evidence="2">JA276</strain>
    </source>
</reference>
<sequence length="101" mass="11714">MHGQKYRYADFVRSLRPINGNVQDRLAQLTLQNFFWHIDVAAEEGIIDAALQGRLHAMRLERNTVHMRARTHRAFLGTSISPFNTTIETVRQTKLWRAANP</sequence>
<keyword evidence="2" id="KW-1185">Reference proteome</keyword>
<protein>
    <submittedName>
        <fullName evidence="1">Uncharacterized protein</fullName>
    </submittedName>
</protein>
<name>A0A285SND9_9RHOB</name>
<dbReference type="RefSeq" id="WP_097070287.1">
    <property type="nucleotide sequence ID" value="NZ_OBMT01000007.1"/>
</dbReference>
<accession>A0A285SND9</accession>
<dbReference type="OrthoDB" id="7860572at2"/>
<dbReference type="AlphaFoldDB" id="A0A285SND9"/>
<proteinExistence type="predicted"/>
<gene>
    <name evidence="1" type="ORF">SAMN05877831_107156</name>
</gene>
<dbReference type="EMBL" id="OBMT01000007">
    <property type="protein sequence ID" value="SOC09595.1"/>
    <property type="molecule type" value="Genomic_DNA"/>
</dbReference>
<evidence type="ECO:0000313" key="1">
    <source>
        <dbReference type="EMBL" id="SOC09595.1"/>
    </source>
</evidence>
<evidence type="ECO:0000313" key="2">
    <source>
        <dbReference type="Proteomes" id="UP000219111"/>
    </source>
</evidence>